<dbReference type="Gene3D" id="1.20.120.580">
    <property type="entry name" value="bsu32300-like"/>
    <property type="match status" value="1"/>
</dbReference>
<evidence type="ECO:0000256" key="1">
    <source>
        <dbReference type="ARBA" id="ARBA00022649"/>
    </source>
</evidence>
<keyword evidence="1" id="KW-1277">Toxin-antitoxin system</keyword>
<evidence type="ECO:0000313" key="5">
    <source>
        <dbReference type="EMBL" id="XDI35862.1"/>
    </source>
</evidence>
<proteinExistence type="inferred from homology"/>
<organism evidence="5">
    <name type="scientific">Alkalihalophilus sp. As8PL</name>
    <dbReference type="NCBI Taxonomy" id="3237103"/>
    <lineage>
        <taxon>Bacteria</taxon>
        <taxon>Bacillati</taxon>
        <taxon>Bacillota</taxon>
        <taxon>Bacilli</taxon>
        <taxon>Bacillales</taxon>
        <taxon>Bacillaceae</taxon>
        <taxon>Alkalihalophilus</taxon>
    </lineage>
</organism>
<keyword evidence="3" id="KW-0378">Hydrolase</keyword>
<dbReference type="GO" id="GO:0110001">
    <property type="term" value="C:toxin-antitoxin complex"/>
    <property type="evidence" value="ECO:0007669"/>
    <property type="project" value="InterPro"/>
</dbReference>
<dbReference type="Pfam" id="PF01934">
    <property type="entry name" value="HepT-like"/>
    <property type="match status" value="1"/>
</dbReference>
<dbReference type="InterPro" id="IPR008201">
    <property type="entry name" value="HepT-like"/>
</dbReference>
<name>A0AB39BQI1_9BACI</name>
<comment type="similarity">
    <text evidence="4">Belongs to the HepT RNase toxin family.</text>
</comment>
<dbReference type="GO" id="GO:0016787">
    <property type="term" value="F:hydrolase activity"/>
    <property type="evidence" value="ECO:0007669"/>
    <property type="project" value="UniProtKB-KW"/>
</dbReference>
<gene>
    <name evidence="5" type="ORF">AB3N04_14265</name>
</gene>
<dbReference type="PANTHER" id="PTHR33397">
    <property type="entry name" value="UPF0331 PROTEIN YUTE"/>
    <property type="match status" value="1"/>
</dbReference>
<dbReference type="RefSeq" id="WP_368503385.1">
    <property type="nucleotide sequence ID" value="NZ_CP162551.1"/>
</dbReference>
<keyword evidence="2" id="KW-0540">Nuclease</keyword>
<dbReference type="GO" id="GO:0004540">
    <property type="term" value="F:RNA nuclease activity"/>
    <property type="evidence" value="ECO:0007669"/>
    <property type="project" value="InterPro"/>
</dbReference>
<dbReference type="PANTHER" id="PTHR33397:SF5">
    <property type="entry name" value="RNASE YUTE-RELATED"/>
    <property type="match status" value="1"/>
</dbReference>
<dbReference type="InterPro" id="IPR052379">
    <property type="entry name" value="Type_VII_TA_RNase"/>
</dbReference>
<evidence type="ECO:0000256" key="2">
    <source>
        <dbReference type="ARBA" id="ARBA00022722"/>
    </source>
</evidence>
<dbReference type="InterPro" id="IPR037038">
    <property type="entry name" value="HepT-like_sf"/>
</dbReference>
<sequence>MYFVNREKIEETLTYMELMVGELDQKWALETLKDKLAFERLATVVIESIIDVGNSMIDGFIMRDPGSYEDIVEILFDEKVIKEEDALSLKKVVSLRKPLVTHYTAIKHEEVALVLNQELNALTHFSANVRRYLLEELGPVSAFLPESEK</sequence>
<protein>
    <submittedName>
        <fullName evidence="5">DUF86 domain-containing protein</fullName>
    </submittedName>
</protein>
<reference evidence="5" key="1">
    <citation type="submission" date="2024-07" db="EMBL/GenBank/DDBJ databases">
        <title>Identification and characteristics of an arsenic-resistant bacterial isolate, which belongs to a novel species.</title>
        <authorList>
            <person name="Juszczyk A."/>
            <person name="Kowalczyk A."/>
            <person name="Was K."/>
            <person name="Kosowicz W."/>
            <person name="Budzyn A."/>
            <person name="Latowski D."/>
        </authorList>
    </citation>
    <scope>NUCLEOTIDE SEQUENCE</scope>
    <source>
        <strain evidence="5">As8PL</strain>
    </source>
</reference>
<dbReference type="AlphaFoldDB" id="A0AB39BQI1"/>
<evidence type="ECO:0000256" key="4">
    <source>
        <dbReference type="ARBA" id="ARBA00024207"/>
    </source>
</evidence>
<dbReference type="EMBL" id="CP162551">
    <property type="protein sequence ID" value="XDI35862.1"/>
    <property type="molecule type" value="Genomic_DNA"/>
</dbReference>
<accession>A0AB39BQI1</accession>
<evidence type="ECO:0000256" key="3">
    <source>
        <dbReference type="ARBA" id="ARBA00022801"/>
    </source>
</evidence>